<comment type="similarity">
    <text evidence="1">Belongs to the aldo/keto reductase family.</text>
</comment>
<dbReference type="InterPro" id="IPR023210">
    <property type="entry name" value="NADP_OxRdtase_dom"/>
</dbReference>
<evidence type="ECO:0000256" key="4">
    <source>
        <dbReference type="PIRSR" id="PIRSR000097-2"/>
    </source>
</evidence>
<dbReference type="InterPro" id="IPR018170">
    <property type="entry name" value="Aldo/ket_reductase_CS"/>
</dbReference>
<protein>
    <recommendedName>
        <fullName evidence="6">NADP-dependent oxidoreductase domain-containing protein</fullName>
    </recommendedName>
</protein>
<dbReference type="CDD" id="cd19071">
    <property type="entry name" value="AKR_AKR1-5-like"/>
    <property type="match status" value="1"/>
</dbReference>
<evidence type="ECO:0000259" key="6">
    <source>
        <dbReference type="Pfam" id="PF00248"/>
    </source>
</evidence>
<gene>
    <name evidence="7" type="ORF">D9615_004546</name>
</gene>
<dbReference type="Proteomes" id="UP000565441">
    <property type="component" value="Unassembled WGS sequence"/>
</dbReference>
<comment type="caution">
    <text evidence="7">The sequence shown here is derived from an EMBL/GenBank/DDBJ whole genome shotgun (WGS) entry which is preliminary data.</text>
</comment>
<evidence type="ECO:0000256" key="5">
    <source>
        <dbReference type="PIRSR" id="PIRSR000097-3"/>
    </source>
</evidence>
<dbReference type="FunFam" id="3.20.20.100:FF:000015">
    <property type="entry name" value="Oxidoreductase, aldo/keto reductase family"/>
    <property type="match status" value="1"/>
</dbReference>
<feature type="active site" description="Proton donor" evidence="3">
    <location>
        <position position="52"/>
    </location>
</feature>
<dbReference type="PIRSF" id="PIRSF000097">
    <property type="entry name" value="AKR"/>
    <property type="match status" value="1"/>
</dbReference>
<feature type="domain" description="NADP-dependent oxidoreductase" evidence="6">
    <location>
        <begin position="33"/>
        <end position="267"/>
    </location>
</feature>
<proteinExistence type="inferred from homology"/>
<dbReference type="SUPFAM" id="SSF51430">
    <property type="entry name" value="NAD(P)-linked oxidoreductase"/>
    <property type="match status" value="1"/>
</dbReference>
<dbReference type="Pfam" id="PF00248">
    <property type="entry name" value="Aldo_ket_red"/>
    <property type="match status" value="1"/>
</dbReference>
<dbReference type="AlphaFoldDB" id="A0A8H5HCD0"/>
<feature type="binding site" evidence="4">
    <location>
        <position position="110"/>
    </location>
    <ligand>
        <name>substrate</name>
    </ligand>
</feature>
<evidence type="ECO:0000256" key="2">
    <source>
        <dbReference type="ARBA" id="ARBA00023002"/>
    </source>
</evidence>
<dbReference type="PANTHER" id="PTHR43827">
    <property type="entry name" value="2,5-DIKETO-D-GLUCONIC ACID REDUCTASE"/>
    <property type="match status" value="1"/>
</dbReference>
<accession>A0A8H5HCD0</accession>
<dbReference type="PROSITE" id="PS00798">
    <property type="entry name" value="ALDOKETO_REDUCTASE_1"/>
    <property type="match status" value="1"/>
</dbReference>
<dbReference type="InterPro" id="IPR020471">
    <property type="entry name" value="AKR"/>
</dbReference>
<evidence type="ECO:0000313" key="8">
    <source>
        <dbReference type="Proteomes" id="UP000565441"/>
    </source>
</evidence>
<sequence length="282" mass="31542">MSSLTLASTTKLSSGHLMPLLGFGVYQNYTTRDSVLEAIKAGYRHVDSAQAYRNEAAVGEAVRDSGLPRQDLFITTKCISKLHGYESTLKGVDDSLARFKFDYIDLFLIHDPYSGTDRRLATYKALQEAKAAGKIRTVGVSNYGVKHLEEIRNAGFPMPSVNQIELHPLCQQRPIVSYCRKHSIVVQAYCPIMRGKLDHPTIRELATKQRSRSQYGRDPAQILLRWSLQKGFVPLPKSATPARIYSNTQLYDFILSEESMVMLDALDRGKAGAISWNPVDAD</sequence>
<dbReference type="OrthoDB" id="416253at2759"/>
<dbReference type="PROSITE" id="PS00062">
    <property type="entry name" value="ALDOKETO_REDUCTASE_2"/>
    <property type="match status" value="1"/>
</dbReference>
<dbReference type="PROSITE" id="PS00063">
    <property type="entry name" value="ALDOKETO_REDUCTASE_3"/>
    <property type="match status" value="1"/>
</dbReference>
<evidence type="ECO:0000313" key="7">
    <source>
        <dbReference type="EMBL" id="KAF5380620.1"/>
    </source>
</evidence>
<keyword evidence="2" id="KW-0560">Oxidoreductase</keyword>
<name>A0A8H5HCD0_9AGAR</name>
<dbReference type="PANTHER" id="PTHR43827:SF13">
    <property type="entry name" value="ALDO_KETO REDUCTASE FAMILY PROTEIN"/>
    <property type="match status" value="1"/>
</dbReference>
<dbReference type="Gene3D" id="3.20.20.100">
    <property type="entry name" value="NADP-dependent oxidoreductase domain"/>
    <property type="match status" value="1"/>
</dbReference>
<organism evidence="7 8">
    <name type="scientific">Tricholomella constricta</name>
    <dbReference type="NCBI Taxonomy" id="117010"/>
    <lineage>
        <taxon>Eukaryota</taxon>
        <taxon>Fungi</taxon>
        <taxon>Dikarya</taxon>
        <taxon>Basidiomycota</taxon>
        <taxon>Agaricomycotina</taxon>
        <taxon>Agaricomycetes</taxon>
        <taxon>Agaricomycetidae</taxon>
        <taxon>Agaricales</taxon>
        <taxon>Tricholomatineae</taxon>
        <taxon>Lyophyllaceae</taxon>
        <taxon>Tricholomella</taxon>
    </lineage>
</organism>
<evidence type="ECO:0000256" key="3">
    <source>
        <dbReference type="PIRSR" id="PIRSR000097-1"/>
    </source>
</evidence>
<evidence type="ECO:0000256" key="1">
    <source>
        <dbReference type="ARBA" id="ARBA00007905"/>
    </source>
</evidence>
<dbReference type="GO" id="GO:0016491">
    <property type="term" value="F:oxidoreductase activity"/>
    <property type="evidence" value="ECO:0007669"/>
    <property type="project" value="UniProtKB-KW"/>
</dbReference>
<keyword evidence="8" id="KW-1185">Reference proteome</keyword>
<feature type="site" description="Lowers pKa of active site Tyr" evidence="5">
    <location>
        <position position="77"/>
    </location>
</feature>
<dbReference type="InterPro" id="IPR036812">
    <property type="entry name" value="NAD(P)_OxRdtase_dom_sf"/>
</dbReference>
<dbReference type="EMBL" id="JAACJP010000013">
    <property type="protein sequence ID" value="KAF5380620.1"/>
    <property type="molecule type" value="Genomic_DNA"/>
</dbReference>
<dbReference type="PRINTS" id="PR00069">
    <property type="entry name" value="ALDKETRDTASE"/>
</dbReference>
<reference evidence="7 8" key="1">
    <citation type="journal article" date="2020" name="ISME J.">
        <title>Uncovering the hidden diversity of litter-decomposition mechanisms in mushroom-forming fungi.</title>
        <authorList>
            <person name="Floudas D."/>
            <person name="Bentzer J."/>
            <person name="Ahren D."/>
            <person name="Johansson T."/>
            <person name="Persson P."/>
            <person name="Tunlid A."/>
        </authorList>
    </citation>
    <scope>NUCLEOTIDE SEQUENCE [LARGE SCALE GENOMIC DNA]</scope>
    <source>
        <strain evidence="7 8">CBS 661.87</strain>
    </source>
</reference>